<reference evidence="1" key="2">
    <citation type="journal article" date="2015" name="Fish Shellfish Immunol.">
        <title>Early steps in the European eel (Anguilla anguilla)-Vibrio vulnificus interaction in the gills: Role of the RtxA13 toxin.</title>
        <authorList>
            <person name="Callol A."/>
            <person name="Pajuelo D."/>
            <person name="Ebbesson L."/>
            <person name="Teles M."/>
            <person name="MacKenzie S."/>
            <person name="Amaro C."/>
        </authorList>
    </citation>
    <scope>NUCLEOTIDE SEQUENCE</scope>
</reference>
<dbReference type="AlphaFoldDB" id="A0A0E9W6L4"/>
<accession>A0A0E9W6L4</accession>
<evidence type="ECO:0000313" key="1">
    <source>
        <dbReference type="EMBL" id="JAH85987.1"/>
    </source>
</evidence>
<name>A0A0E9W6L4_ANGAN</name>
<protein>
    <submittedName>
        <fullName evidence="1">Uncharacterized protein</fullName>
    </submittedName>
</protein>
<reference evidence="1" key="1">
    <citation type="submission" date="2014-11" db="EMBL/GenBank/DDBJ databases">
        <authorList>
            <person name="Amaro Gonzalez C."/>
        </authorList>
    </citation>
    <scope>NUCLEOTIDE SEQUENCE</scope>
</reference>
<organism evidence="1">
    <name type="scientific">Anguilla anguilla</name>
    <name type="common">European freshwater eel</name>
    <name type="synonym">Muraena anguilla</name>
    <dbReference type="NCBI Taxonomy" id="7936"/>
    <lineage>
        <taxon>Eukaryota</taxon>
        <taxon>Metazoa</taxon>
        <taxon>Chordata</taxon>
        <taxon>Craniata</taxon>
        <taxon>Vertebrata</taxon>
        <taxon>Euteleostomi</taxon>
        <taxon>Actinopterygii</taxon>
        <taxon>Neopterygii</taxon>
        <taxon>Teleostei</taxon>
        <taxon>Anguilliformes</taxon>
        <taxon>Anguillidae</taxon>
        <taxon>Anguilla</taxon>
    </lineage>
</organism>
<dbReference type="EMBL" id="GBXM01022590">
    <property type="protein sequence ID" value="JAH85987.1"/>
    <property type="molecule type" value="Transcribed_RNA"/>
</dbReference>
<sequence length="20" mass="2249">MASQQYFVSTASWFTYASSS</sequence>
<proteinExistence type="predicted"/>